<feature type="domain" description="YtkA-like" evidence="2">
    <location>
        <begin position="51"/>
        <end position="133"/>
    </location>
</feature>
<evidence type="ECO:0000259" key="2">
    <source>
        <dbReference type="Pfam" id="PF13115"/>
    </source>
</evidence>
<evidence type="ECO:0000256" key="1">
    <source>
        <dbReference type="SAM" id="SignalP"/>
    </source>
</evidence>
<feature type="chain" id="PRO_5047064438" evidence="1">
    <location>
        <begin position="22"/>
        <end position="155"/>
    </location>
</feature>
<dbReference type="EMBL" id="JBDPZC010000004">
    <property type="protein sequence ID" value="MEO3713246.1"/>
    <property type="molecule type" value="Genomic_DNA"/>
</dbReference>
<dbReference type="RefSeq" id="WP_269630122.1">
    <property type="nucleotide sequence ID" value="NZ_JBDPZC010000004.1"/>
</dbReference>
<proteinExistence type="predicted"/>
<evidence type="ECO:0000313" key="4">
    <source>
        <dbReference type="Proteomes" id="UP001462640"/>
    </source>
</evidence>
<reference evidence="3 4" key="1">
    <citation type="submission" date="2024-05" db="EMBL/GenBank/DDBJ databases">
        <title>Roseateles sp. 2.12 16S ribosomal RNA gene Genome sequencing and assembly.</title>
        <authorList>
            <person name="Woo H."/>
        </authorList>
    </citation>
    <scope>NUCLEOTIDE SEQUENCE [LARGE SCALE GENOMIC DNA]</scope>
    <source>
        <strain evidence="3 4">2.12</strain>
    </source>
</reference>
<gene>
    <name evidence="3" type="ORF">ABDJ40_10780</name>
</gene>
<accession>A0ABV0GDY0</accession>
<keyword evidence="4" id="KW-1185">Reference proteome</keyword>
<comment type="caution">
    <text evidence="3">The sequence shown here is derived from an EMBL/GenBank/DDBJ whole genome shotgun (WGS) entry which is preliminary data.</text>
</comment>
<organism evidence="3 4">
    <name type="scientific">Roseateles flavus</name>
    <dbReference type="NCBI Taxonomy" id="3149041"/>
    <lineage>
        <taxon>Bacteria</taxon>
        <taxon>Pseudomonadati</taxon>
        <taxon>Pseudomonadota</taxon>
        <taxon>Betaproteobacteria</taxon>
        <taxon>Burkholderiales</taxon>
        <taxon>Sphaerotilaceae</taxon>
        <taxon>Roseateles</taxon>
    </lineage>
</organism>
<dbReference type="Pfam" id="PF13115">
    <property type="entry name" value="YtkA"/>
    <property type="match status" value="1"/>
</dbReference>
<name>A0ABV0GDY0_9BURK</name>
<protein>
    <submittedName>
        <fullName evidence="3">FixH family protein</fullName>
    </submittedName>
</protein>
<keyword evidence="1" id="KW-0732">Signal</keyword>
<dbReference type="Proteomes" id="UP001462640">
    <property type="component" value="Unassembled WGS sequence"/>
</dbReference>
<dbReference type="PROSITE" id="PS51257">
    <property type="entry name" value="PROKAR_LIPOPROTEIN"/>
    <property type="match status" value="1"/>
</dbReference>
<sequence>MTTVHRLLPLLISALALGACAPHGDMNHGQMASHPSPDLNLALQRNTDGGTYRVELSPPAEPLRVNKIHSWNIRLLDANGQPVPDARIAVDGGMPEHGHGFPTQPRVSAGGAPGAYVLEGMKFNMTGWWEIKLEVQSARGADRITFNTVLPPSAS</sequence>
<dbReference type="InterPro" id="IPR032693">
    <property type="entry name" value="YtkA-like_dom"/>
</dbReference>
<evidence type="ECO:0000313" key="3">
    <source>
        <dbReference type="EMBL" id="MEO3713246.1"/>
    </source>
</evidence>
<feature type="signal peptide" evidence="1">
    <location>
        <begin position="1"/>
        <end position="21"/>
    </location>
</feature>